<dbReference type="InterPro" id="IPR001206">
    <property type="entry name" value="Diacylglycerol_kinase_cat_dom"/>
</dbReference>
<sequence length="515" mass="57639">MELRLEDLVLVKDSDSKTSLQNVSISVSDSIFSIGIEGKATSFHVDHIVGIHHVDEKKLKALSKLTLANALDVTTASPTLFWIVFKFNIVKDARGDVQKPTLSYYLFQSTTPVLAETSVESLRQAAFKNYKSDKKILFIVNPVGGTGKARKIFNTMVLPVIKLTGNADTYEMIETTYKEHASNIAKDILIDNYLSMSTVSGDGVYHELINGLMNRPDWERVKELPIGVIGAGTSNAIGKNLDLMHPELAALAIIKGKTRPMDIFSVIQGDTVLYSHLQFMWAFIADIDIESEGFRFLGMLRQHLAAVIRIVNFRNYRGKLYMLPPENAKDFTLAETSVKGPRTKYTGVGSENYKNWPVQIDSTFQLLTACNLPWMASNFLCSPGIKMDDGLIDVMYCEKINRGDALKAILDSEKGAHMTIDTFQHRPVVAFALEPSSYHRSLGIAKTKDAKPTDKLDHLILNVSGERIPYGTVQVEIHPHMLQTIVPEYFDDSRFVSNILKDFPKLTLQDIQARF</sequence>
<dbReference type="PANTHER" id="PTHR12358:SF31">
    <property type="entry name" value="ACYLGLYCEROL KINASE, MITOCHONDRIAL"/>
    <property type="match status" value="1"/>
</dbReference>
<reference evidence="2" key="1">
    <citation type="submission" date="2020-05" db="EMBL/GenBank/DDBJ databases">
        <title>Phylogenomic resolution of chytrid fungi.</title>
        <authorList>
            <person name="Stajich J.E."/>
            <person name="Amses K."/>
            <person name="Simmons R."/>
            <person name="Seto K."/>
            <person name="Myers J."/>
            <person name="Bonds A."/>
            <person name="Quandt C.A."/>
            <person name="Barry K."/>
            <person name="Liu P."/>
            <person name="Grigoriev I."/>
            <person name="Longcore J.E."/>
            <person name="James T.Y."/>
        </authorList>
    </citation>
    <scope>NUCLEOTIDE SEQUENCE</scope>
    <source>
        <strain evidence="2">PLAUS21</strain>
    </source>
</reference>
<keyword evidence="3" id="KW-1185">Reference proteome</keyword>
<evidence type="ECO:0000259" key="1">
    <source>
        <dbReference type="PROSITE" id="PS50146"/>
    </source>
</evidence>
<dbReference type="EMBL" id="JADGKB010000127">
    <property type="protein sequence ID" value="KAJ3252868.1"/>
    <property type="molecule type" value="Genomic_DNA"/>
</dbReference>
<dbReference type="GO" id="GO:0001727">
    <property type="term" value="F:lipid kinase activity"/>
    <property type="evidence" value="ECO:0007669"/>
    <property type="project" value="UniProtKB-ARBA"/>
</dbReference>
<comment type="caution">
    <text evidence="2">The sequence shown here is derived from an EMBL/GenBank/DDBJ whole genome shotgun (WGS) entry which is preliminary data.</text>
</comment>
<dbReference type="SMART" id="SM00046">
    <property type="entry name" value="DAGKc"/>
    <property type="match status" value="1"/>
</dbReference>
<evidence type="ECO:0000313" key="2">
    <source>
        <dbReference type="EMBL" id="KAJ3252868.1"/>
    </source>
</evidence>
<gene>
    <name evidence="2" type="ORF">HK103_001113</name>
</gene>
<name>A0AAD5UB38_9FUNG</name>
<dbReference type="GO" id="GO:0016773">
    <property type="term" value="F:phosphotransferase activity, alcohol group as acceptor"/>
    <property type="evidence" value="ECO:0007669"/>
    <property type="project" value="UniProtKB-ARBA"/>
</dbReference>
<protein>
    <recommendedName>
        <fullName evidence="1">DAGKc domain-containing protein</fullName>
    </recommendedName>
</protein>
<proteinExistence type="predicted"/>
<dbReference type="GO" id="GO:0046512">
    <property type="term" value="P:sphingosine biosynthetic process"/>
    <property type="evidence" value="ECO:0007669"/>
    <property type="project" value="TreeGrafter"/>
</dbReference>
<dbReference type="GO" id="GO:0005737">
    <property type="term" value="C:cytoplasm"/>
    <property type="evidence" value="ECO:0007669"/>
    <property type="project" value="TreeGrafter"/>
</dbReference>
<dbReference type="PANTHER" id="PTHR12358">
    <property type="entry name" value="SPHINGOSINE KINASE"/>
    <property type="match status" value="1"/>
</dbReference>
<dbReference type="Pfam" id="PF00781">
    <property type="entry name" value="DAGK_cat"/>
    <property type="match status" value="1"/>
</dbReference>
<dbReference type="SUPFAM" id="SSF111331">
    <property type="entry name" value="NAD kinase/diacylglycerol kinase-like"/>
    <property type="match status" value="1"/>
</dbReference>
<dbReference type="Gene3D" id="2.60.200.40">
    <property type="match status" value="1"/>
</dbReference>
<dbReference type="InterPro" id="IPR050187">
    <property type="entry name" value="Lipid_Phosphate_FormReg"/>
</dbReference>
<organism evidence="2 3">
    <name type="scientific">Boothiomyces macroporosus</name>
    <dbReference type="NCBI Taxonomy" id="261099"/>
    <lineage>
        <taxon>Eukaryota</taxon>
        <taxon>Fungi</taxon>
        <taxon>Fungi incertae sedis</taxon>
        <taxon>Chytridiomycota</taxon>
        <taxon>Chytridiomycota incertae sedis</taxon>
        <taxon>Chytridiomycetes</taxon>
        <taxon>Rhizophydiales</taxon>
        <taxon>Terramycetaceae</taxon>
        <taxon>Boothiomyces</taxon>
    </lineage>
</organism>
<dbReference type="InterPro" id="IPR017438">
    <property type="entry name" value="ATP-NAD_kinase_N"/>
</dbReference>
<dbReference type="InterPro" id="IPR016064">
    <property type="entry name" value="NAD/diacylglycerol_kinase_sf"/>
</dbReference>
<evidence type="ECO:0000313" key="3">
    <source>
        <dbReference type="Proteomes" id="UP001210925"/>
    </source>
</evidence>
<feature type="domain" description="DAGKc" evidence="1">
    <location>
        <begin position="131"/>
        <end position="270"/>
    </location>
</feature>
<dbReference type="PROSITE" id="PS50146">
    <property type="entry name" value="DAGK"/>
    <property type="match status" value="1"/>
</dbReference>
<dbReference type="GO" id="GO:0016020">
    <property type="term" value="C:membrane"/>
    <property type="evidence" value="ECO:0007669"/>
    <property type="project" value="TreeGrafter"/>
</dbReference>
<dbReference type="Proteomes" id="UP001210925">
    <property type="component" value="Unassembled WGS sequence"/>
</dbReference>
<dbReference type="Gene3D" id="3.40.50.10330">
    <property type="entry name" value="Probable inorganic polyphosphate/atp-NAD kinase, domain 1"/>
    <property type="match status" value="1"/>
</dbReference>
<dbReference type="AlphaFoldDB" id="A0AAD5UB38"/>
<accession>A0AAD5UB38</accession>